<dbReference type="EMBL" id="CP019706">
    <property type="protein sequence ID" value="ARJ43802.1"/>
    <property type="molecule type" value="Genomic_DNA"/>
</dbReference>
<sequence length="98" mass="10363">MSEVMSLLSGGWSWILGGLALIAGLAGSYFGGKKIGKTQEKARGDVAAAQLQTQQAEAIAKKQADNIKVAKHVETSNATVSDAAARDKLRRSKYNVDD</sequence>
<keyword evidence="1" id="KW-0472">Membrane</keyword>
<dbReference type="STRING" id="1891675.B1H58_18285"/>
<protein>
    <submittedName>
        <fullName evidence="2">Uncharacterized protein</fullName>
    </submittedName>
</protein>
<gene>
    <name evidence="2" type="ORF">B1H58_18285</name>
</gene>
<evidence type="ECO:0000313" key="2">
    <source>
        <dbReference type="EMBL" id="ARJ43802.1"/>
    </source>
</evidence>
<keyword evidence="3" id="KW-1185">Reference proteome</keyword>
<feature type="transmembrane region" description="Helical" evidence="1">
    <location>
        <begin position="12"/>
        <end position="31"/>
    </location>
</feature>
<keyword evidence="1" id="KW-0812">Transmembrane</keyword>
<proteinExistence type="predicted"/>
<dbReference type="Proteomes" id="UP000192900">
    <property type="component" value="Chromosome"/>
</dbReference>
<evidence type="ECO:0000256" key="1">
    <source>
        <dbReference type="SAM" id="Phobius"/>
    </source>
</evidence>
<reference evidence="2 3" key="1">
    <citation type="submission" date="2017-02" db="EMBL/GenBank/DDBJ databases">
        <title>Complete genome sequence of the drought resistance-promoting endophyte Pantoea alhagi LTYR-11Z.</title>
        <authorList>
            <person name="Zhang L."/>
        </authorList>
    </citation>
    <scope>NUCLEOTIDE SEQUENCE [LARGE SCALE GENOMIC DNA]</scope>
    <source>
        <strain evidence="2 3">LTYR-11Z</strain>
    </source>
</reference>
<dbReference type="KEGG" id="palh:B1H58_18285"/>
<organism evidence="2 3">
    <name type="scientific">Pantoea alhagi</name>
    <dbReference type="NCBI Taxonomy" id="1891675"/>
    <lineage>
        <taxon>Bacteria</taxon>
        <taxon>Pseudomonadati</taxon>
        <taxon>Pseudomonadota</taxon>
        <taxon>Gammaproteobacteria</taxon>
        <taxon>Enterobacterales</taxon>
        <taxon>Erwiniaceae</taxon>
        <taxon>Pantoea</taxon>
    </lineage>
</organism>
<accession>A0A1W6B9N8</accession>
<evidence type="ECO:0000313" key="3">
    <source>
        <dbReference type="Proteomes" id="UP000192900"/>
    </source>
</evidence>
<name>A0A1W6B9N8_9GAMM</name>
<dbReference type="RefSeq" id="WP_085071849.1">
    <property type="nucleotide sequence ID" value="NZ_CP019706.1"/>
</dbReference>
<dbReference type="OrthoDB" id="6522149at2"/>
<dbReference type="AlphaFoldDB" id="A0A1W6B9N8"/>
<keyword evidence="1" id="KW-1133">Transmembrane helix</keyword>